<dbReference type="InterPro" id="IPR013785">
    <property type="entry name" value="Aldolase_TIM"/>
</dbReference>
<proteinExistence type="predicted"/>
<dbReference type="Proteomes" id="UP001151079">
    <property type="component" value="Unassembled WGS sequence"/>
</dbReference>
<reference evidence="1" key="1">
    <citation type="submission" date="2022-10" db="EMBL/GenBank/DDBJ databases">
        <title>Two novel species of Flavobacterium.</title>
        <authorList>
            <person name="Liu Q."/>
            <person name="Xin Y.-H."/>
        </authorList>
    </citation>
    <scope>NUCLEOTIDE SEQUENCE</scope>
    <source>
        <strain evidence="1">LS1R49</strain>
    </source>
</reference>
<protein>
    <submittedName>
        <fullName evidence="1">Grasp-with-spasm system SPASM domain peptide maturase</fullName>
    </submittedName>
</protein>
<dbReference type="InterPro" id="IPR026497">
    <property type="entry name" value="GRASP-with-SPASM"/>
</dbReference>
<name>A0A9X2Z8S7_9FLAO</name>
<sequence>MYTDSYFKIFTNCLVVKGFNRSLIIDIGRDYFTTIPDSMHEVINHLNKKKSLADVFDMYGEDNREIIDEYLNYLLANDFGIITDYNEFDQFIDMNKTFRSPSSINNCVLEFGKESILYLDRIISDLENLHCSYLQVICYEKIDLSNFILLLQSTNGGNFRSIELVLSYSEELVSFLPTIVTYNTRITSVIIHNAMDKQKSVEENYFPISFIDKEITSFLHCGVIDTKYFEVNRDKVLESLSFNSCLNKKISINKLGEIKNCPAMPTSFGNIKNTTLQEAFDDINFKQHWQISKEKINVCKDCEFRHICTDCRAYVEDPKNIYSKPLKCGYDPYTNEWSDWSTNPLKQKGIEYYELQKMIQTNA</sequence>
<evidence type="ECO:0000313" key="1">
    <source>
        <dbReference type="EMBL" id="MCV9926266.1"/>
    </source>
</evidence>
<gene>
    <name evidence="1" type="primary">gwsS</name>
    <name evidence="1" type="ORF">OIU83_01270</name>
</gene>
<dbReference type="AlphaFoldDB" id="A0A9X2Z8S7"/>
<comment type="caution">
    <text evidence="1">The sequence shown here is derived from an EMBL/GenBank/DDBJ whole genome shotgun (WGS) entry which is preliminary data.</text>
</comment>
<dbReference type="RefSeq" id="WP_264204469.1">
    <property type="nucleotide sequence ID" value="NZ_JAOZEW010000001.1"/>
</dbReference>
<dbReference type="SUPFAM" id="SSF102114">
    <property type="entry name" value="Radical SAM enzymes"/>
    <property type="match status" value="1"/>
</dbReference>
<organism evidence="1 2">
    <name type="scientific">Flavobacterium shii</name>
    <dbReference type="NCBI Taxonomy" id="2987687"/>
    <lineage>
        <taxon>Bacteria</taxon>
        <taxon>Pseudomonadati</taxon>
        <taxon>Bacteroidota</taxon>
        <taxon>Flavobacteriia</taxon>
        <taxon>Flavobacteriales</taxon>
        <taxon>Flavobacteriaceae</taxon>
        <taxon>Flavobacterium</taxon>
    </lineage>
</organism>
<evidence type="ECO:0000313" key="2">
    <source>
        <dbReference type="Proteomes" id="UP001151079"/>
    </source>
</evidence>
<accession>A0A9X2Z8S7</accession>
<dbReference type="InterPro" id="IPR058240">
    <property type="entry name" value="rSAM_sf"/>
</dbReference>
<dbReference type="EMBL" id="JAOZEW010000001">
    <property type="protein sequence ID" value="MCV9926266.1"/>
    <property type="molecule type" value="Genomic_DNA"/>
</dbReference>
<dbReference type="Gene3D" id="3.20.20.70">
    <property type="entry name" value="Aldolase class I"/>
    <property type="match status" value="1"/>
</dbReference>
<keyword evidence="2" id="KW-1185">Reference proteome</keyword>
<dbReference type="NCBIfam" id="TIGR04193">
    <property type="entry name" value="SPASM_w_grasp"/>
    <property type="match status" value="1"/>
</dbReference>